<proteinExistence type="predicted"/>
<comment type="caution">
    <text evidence="1">The sequence shown here is derived from an EMBL/GenBank/DDBJ whole genome shotgun (WGS) entry which is preliminary data.</text>
</comment>
<evidence type="ECO:0000313" key="2">
    <source>
        <dbReference type="Proteomes" id="UP000775129"/>
    </source>
</evidence>
<dbReference type="AlphaFoldDB" id="A0A921GRZ9"/>
<reference evidence="1" key="1">
    <citation type="journal article" date="2021" name="PeerJ">
        <title>Extensive microbial diversity within the chicken gut microbiome revealed by metagenomics and culture.</title>
        <authorList>
            <person name="Gilroy R."/>
            <person name="Ravi A."/>
            <person name="Getino M."/>
            <person name="Pursley I."/>
            <person name="Horton D.L."/>
            <person name="Alikhan N.F."/>
            <person name="Baker D."/>
            <person name="Gharbi K."/>
            <person name="Hall N."/>
            <person name="Watson M."/>
            <person name="Adriaenssens E.M."/>
            <person name="Foster-Nyarko E."/>
            <person name="Jarju S."/>
            <person name="Secka A."/>
            <person name="Antonio M."/>
            <person name="Oren A."/>
            <person name="Chaudhuri R.R."/>
            <person name="La Ragione R."/>
            <person name="Hildebrand F."/>
            <person name="Pallen M.J."/>
        </authorList>
    </citation>
    <scope>NUCLEOTIDE SEQUENCE</scope>
    <source>
        <strain evidence="1">1647</strain>
    </source>
</reference>
<accession>A0A921GRZ9</accession>
<sequence length="75" mass="8114">MSAERSVRWDIEIPDTADAALVMRVISGPRVYLGVALDLLDGVEEGRYRAALTPAEAHELYAALGDALAEYPSQP</sequence>
<organism evidence="1 2">
    <name type="scientific">Brachybacterium paraconglomeratum</name>
    <dbReference type="NCBI Taxonomy" id="173362"/>
    <lineage>
        <taxon>Bacteria</taxon>
        <taxon>Bacillati</taxon>
        <taxon>Actinomycetota</taxon>
        <taxon>Actinomycetes</taxon>
        <taxon>Micrococcales</taxon>
        <taxon>Dermabacteraceae</taxon>
        <taxon>Brachybacterium</taxon>
    </lineage>
</organism>
<protein>
    <submittedName>
        <fullName evidence="1">Uncharacterized protein</fullName>
    </submittedName>
</protein>
<reference evidence="1" key="2">
    <citation type="submission" date="2021-09" db="EMBL/GenBank/DDBJ databases">
        <authorList>
            <person name="Gilroy R."/>
        </authorList>
    </citation>
    <scope>NUCLEOTIDE SEQUENCE</scope>
    <source>
        <strain evidence="1">1647</strain>
    </source>
</reference>
<evidence type="ECO:0000313" key="1">
    <source>
        <dbReference type="EMBL" id="HJF51246.1"/>
    </source>
</evidence>
<name>A0A921GRZ9_9MICO</name>
<dbReference type="EMBL" id="DYWO01000474">
    <property type="protein sequence ID" value="HJF51246.1"/>
    <property type="molecule type" value="Genomic_DNA"/>
</dbReference>
<dbReference type="Proteomes" id="UP000775129">
    <property type="component" value="Unassembled WGS sequence"/>
</dbReference>
<gene>
    <name evidence="1" type="ORF">K8W24_15900</name>
</gene>